<comment type="subcellular location">
    <subcellularLocation>
        <location evidence="1">Cell membrane</location>
        <topology evidence="1">Multi-pass membrane protein</topology>
    </subcellularLocation>
</comment>
<evidence type="ECO:0000256" key="3">
    <source>
        <dbReference type="ARBA" id="ARBA00022692"/>
    </source>
</evidence>
<feature type="transmembrane region" description="Helical" evidence="6">
    <location>
        <begin position="263"/>
        <end position="288"/>
    </location>
</feature>
<comment type="caution">
    <text evidence="8">The sequence shown here is derived from an EMBL/GenBank/DDBJ whole genome shotgun (WGS) entry which is preliminary data.</text>
</comment>
<keyword evidence="9" id="KW-1185">Reference proteome</keyword>
<gene>
    <name evidence="8" type="ORF">H0A68_08520</name>
</gene>
<dbReference type="PANTHER" id="PTHR35007:SF2">
    <property type="entry name" value="PILUS ASSEMBLE PROTEIN"/>
    <property type="match status" value="1"/>
</dbReference>
<keyword evidence="3 6" id="KW-0812">Transmembrane</keyword>
<organism evidence="8 9">
    <name type="scientific">Allopusillimonas soli</name>
    <dbReference type="NCBI Taxonomy" id="659016"/>
    <lineage>
        <taxon>Bacteria</taxon>
        <taxon>Pseudomonadati</taxon>
        <taxon>Pseudomonadota</taxon>
        <taxon>Betaproteobacteria</taxon>
        <taxon>Burkholderiales</taxon>
        <taxon>Alcaligenaceae</taxon>
        <taxon>Allopusillimonas</taxon>
    </lineage>
</organism>
<name>A0A853F8F0_9BURK</name>
<accession>A0A853F8F0</accession>
<dbReference type="InterPro" id="IPR018076">
    <property type="entry name" value="T2SS_GspF_dom"/>
</dbReference>
<dbReference type="Proteomes" id="UP000580517">
    <property type="component" value="Unassembled WGS sequence"/>
</dbReference>
<proteinExistence type="predicted"/>
<evidence type="ECO:0000256" key="5">
    <source>
        <dbReference type="ARBA" id="ARBA00023136"/>
    </source>
</evidence>
<keyword evidence="4 6" id="KW-1133">Transmembrane helix</keyword>
<evidence type="ECO:0000313" key="9">
    <source>
        <dbReference type="Proteomes" id="UP000580517"/>
    </source>
</evidence>
<keyword evidence="5 6" id="KW-0472">Membrane</keyword>
<feature type="transmembrane region" description="Helical" evidence="6">
    <location>
        <begin position="113"/>
        <end position="134"/>
    </location>
</feature>
<dbReference type="GO" id="GO:0005886">
    <property type="term" value="C:plasma membrane"/>
    <property type="evidence" value="ECO:0007669"/>
    <property type="project" value="UniProtKB-SubCell"/>
</dbReference>
<evidence type="ECO:0000256" key="1">
    <source>
        <dbReference type="ARBA" id="ARBA00004651"/>
    </source>
</evidence>
<evidence type="ECO:0000313" key="8">
    <source>
        <dbReference type="EMBL" id="NYT36914.1"/>
    </source>
</evidence>
<keyword evidence="2" id="KW-1003">Cell membrane</keyword>
<feature type="transmembrane region" description="Helical" evidence="6">
    <location>
        <begin position="85"/>
        <end position="107"/>
    </location>
</feature>
<feature type="domain" description="Type II secretion system protein GspF" evidence="7">
    <location>
        <begin position="157"/>
        <end position="278"/>
    </location>
</feature>
<sequence>MMFWISCAGAGCALCLLMWLIARPVSGMCHEPVPMDHAVVRGIWPWLHKLLPLARVYTPWVLRQALHRRVRRAGPGFEKVAPEHIVAMQILGAVTATAAGALCLRFLVDASMPTVVCAALFAGALAGAWPLIYLRRMHMHRSAHILRELPFLLDMATLALGAGANLHGALQQVAQYGPEGPLRSELRHALADMRAGTARMIALHNMAQRCDVEAVHVLVQLVEQAEQMGMSMGPLFRAQAAQHRAERFLLAEKLALEAPVKMLFPLALCIFPCTFLVIAFPIAMRLIASGA</sequence>
<evidence type="ECO:0000259" key="7">
    <source>
        <dbReference type="Pfam" id="PF00482"/>
    </source>
</evidence>
<dbReference type="AlphaFoldDB" id="A0A853F8F0"/>
<reference evidence="8 9" key="1">
    <citation type="submission" date="2020-07" db="EMBL/GenBank/DDBJ databases">
        <title>Taxonomic revisions and descriptions of new bacterial species based on genomic comparisons in the high-G+C-content subgroup of the family Alcaligenaceae.</title>
        <authorList>
            <person name="Szabo A."/>
            <person name="Felfoldi T."/>
        </authorList>
    </citation>
    <scope>NUCLEOTIDE SEQUENCE [LARGE SCALE GENOMIC DNA]</scope>
    <source>
        <strain evidence="8 9">DSM 25264</strain>
    </source>
</reference>
<dbReference type="EMBL" id="JACCEW010000002">
    <property type="protein sequence ID" value="NYT36914.1"/>
    <property type="molecule type" value="Genomic_DNA"/>
</dbReference>
<evidence type="ECO:0000256" key="6">
    <source>
        <dbReference type="SAM" id="Phobius"/>
    </source>
</evidence>
<dbReference type="Pfam" id="PF00482">
    <property type="entry name" value="T2SSF"/>
    <property type="match status" value="1"/>
</dbReference>
<dbReference type="OrthoDB" id="9810662at2"/>
<evidence type="ECO:0000256" key="2">
    <source>
        <dbReference type="ARBA" id="ARBA00022475"/>
    </source>
</evidence>
<dbReference type="PANTHER" id="PTHR35007">
    <property type="entry name" value="INTEGRAL MEMBRANE PROTEIN-RELATED"/>
    <property type="match status" value="1"/>
</dbReference>
<evidence type="ECO:0000256" key="4">
    <source>
        <dbReference type="ARBA" id="ARBA00022989"/>
    </source>
</evidence>
<protein>
    <submittedName>
        <fullName evidence="8">Type II secretion system F family protein</fullName>
    </submittedName>
</protein>